<feature type="compositionally biased region" description="Basic residues" evidence="1">
    <location>
        <begin position="64"/>
        <end position="73"/>
    </location>
</feature>
<dbReference type="RefSeq" id="YP_009483109.1">
    <property type="nucleotide sequence ID" value="NC_037667.1"/>
</dbReference>
<accession>A0A2U7U8X4</accession>
<organism evidence="2">
    <name type="scientific">Pandoravirus quercus</name>
    <dbReference type="NCBI Taxonomy" id="2107709"/>
    <lineage>
        <taxon>Viruses</taxon>
        <taxon>Pandoravirus</taxon>
    </lineage>
</organism>
<dbReference type="Pfam" id="PF19559">
    <property type="entry name" value="DUF6081"/>
    <property type="match status" value="1"/>
</dbReference>
<sequence length="508" mass="54426">MSVARHPSLARRRAPDAHQTKDPHSPTLAIDLRLRSPRVRLQRTYFFVVDGKNTGGLVATKRPTMGKKKTKHGAKGDHIAKSDSADDTGSAASAATVVLVETRRAGKKAVAACIPACPPAPPAAIVDQVITLDTFPTGTIPIVPAPAVPCVRPLPPLDPATTTTTTTDDSGTCCPCACPTPPPAPLNFYYYFTVPGVITADDGVVTRAGPTGGIRITSQPFTQSIPPVGVNGPVPTGTLDHPKFLVLSECAFPIAGPPDIETYFEIEAAALMQGTQNNPFGVPFVTDPYDDLRLAASAFVTIDLATFMVADMFITNGGVYALYERLENGRTEGNNYASFTDAVKVATRDRANPANDVVNIGIGWTSQAIRWYVNRREVRRVDRIGFRAPNYQQVVLIDRGGQDQLVVPQSVSVGLGTFTLLDAFRPNNFAGTYVPGLTFNNPLVLLSSVPDLYRNPFEVDPVTGEYVPLVPGDFVDPLDLSTSRIFGQGATLIVRYLLAALRSVPKSI</sequence>
<evidence type="ECO:0000256" key="1">
    <source>
        <dbReference type="SAM" id="MobiDB-lite"/>
    </source>
</evidence>
<protein>
    <submittedName>
        <fullName evidence="2">Uncharacterized protein</fullName>
    </submittedName>
</protein>
<feature type="compositionally biased region" description="Basic and acidic residues" evidence="1">
    <location>
        <begin position="74"/>
        <end position="84"/>
    </location>
</feature>
<proteinExistence type="predicted"/>
<dbReference type="KEGG" id="vg:36843466"/>
<dbReference type="Gene3D" id="2.60.120.200">
    <property type="match status" value="1"/>
</dbReference>
<dbReference type="GeneID" id="36843466"/>
<reference evidence="2" key="1">
    <citation type="journal article" date="2018" name="Nat. Commun.">
        <title>Diversity and evolution of the emerging Pandoraviridae family.</title>
        <authorList>
            <person name="Legendre M."/>
            <person name="Fabre E."/>
            <person name="Poirot O."/>
            <person name="Jeudy S."/>
            <person name="Lartigue A."/>
            <person name="Alempic J.M."/>
            <person name="Beucher L."/>
            <person name="Philippe N."/>
            <person name="Bertaux L."/>
            <person name="Christo-Foroux E."/>
            <person name="Labadie K."/>
            <person name="Coute Y."/>
            <person name="Abergel C."/>
            <person name="Claverie J.M."/>
        </authorList>
    </citation>
    <scope>NUCLEOTIDE SEQUENCE [LARGE SCALE GENOMIC DNA]</scope>
    <source>
        <strain evidence="2">Quercus</strain>
    </source>
</reference>
<evidence type="ECO:0000313" key="2">
    <source>
        <dbReference type="EMBL" id="AVK74840.1"/>
    </source>
</evidence>
<gene>
    <name evidence="2" type="ORF">pqer_cds_418</name>
</gene>
<feature type="compositionally biased region" description="Basic and acidic residues" evidence="1">
    <location>
        <begin position="13"/>
        <end position="24"/>
    </location>
</feature>
<feature type="region of interest" description="Disordered" evidence="1">
    <location>
        <begin position="59"/>
        <end position="91"/>
    </location>
</feature>
<feature type="region of interest" description="Disordered" evidence="1">
    <location>
        <begin position="1"/>
        <end position="27"/>
    </location>
</feature>
<name>A0A2U7U8X4_9VIRU</name>
<dbReference type="Proteomes" id="UP000248852">
    <property type="component" value="Segment"/>
</dbReference>
<dbReference type="InterPro" id="IPR045727">
    <property type="entry name" value="DUF6081"/>
</dbReference>
<dbReference type="EMBL" id="MG011689">
    <property type="protein sequence ID" value="AVK74840.1"/>
    <property type="molecule type" value="Genomic_DNA"/>
</dbReference>